<organism evidence="2 3">
    <name type="scientific">Candidatus Blackburnbacteria bacterium RIFCSPHIGHO2_12_FULL_41_13b</name>
    <dbReference type="NCBI Taxonomy" id="1797517"/>
    <lineage>
        <taxon>Bacteria</taxon>
        <taxon>Candidatus Blackburniibacteriota</taxon>
    </lineage>
</organism>
<evidence type="ECO:0000256" key="1">
    <source>
        <dbReference type="SAM" id="Phobius"/>
    </source>
</evidence>
<dbReference type="AlphaFoldDB" id="A0A1G1V6P6"/>
<feature type="transmembrane region" description="Helical" evidence="1">
    <location>
        <begin position="34"/>
        <end position="55"/>
    </location>
</feature>
<dbReference type="EMBL" id="MHCA01000046">
    <property type="protein sequence ID" value="OGY10991.1"/>
    <property type="molecule type" value="Genomic_DNA"/>
</dbReference>
<accession>A0A1G1V6P6</accession>
<dbReference type="STRING" id="1797517.A3F61_02685"/>
<keyword evidence="1" id="KW-1133">Transmembrane helix</keyword>
<name>A0A1G1V6P6_9BACT</name>
<evidence type="ECO:0000313" key="2">
    <source>
        <dbReference type="EMBL" id="OGY10991.1"/>
    </source>
</evidence>
<comment type="caution">
    <text evidence="2">The sequence shown here is derived from an EMBL/GenBank/DDBJ whole genome shotgun (WGS) entry which is preliminary data.</text>
</comment>
<sequence length="333" mass="37308">MSPARGHSRISDSHRLKVRRAKTAYKHKRSSQGILAKLIFVLCSVFFVLAIWKLFNSWQNSQWITGTRLTIVVASDNPKVYSYNPQAEKLVVFEIPANTQIETSRGYGQWFAGSLWKLGEQEKLRGELLRESVQKSLGLPVDGWIEERGEALFAPRKLGVMSALFEALTTTRIKSNLTFFDRLHLLMKVGIVGISARREMDLTATGVLKKEKLDDGADGYSVVPDKAKLAFEGLRDDLVFAEEMKVVIVNTSKKSGLANDVGQIATILGVRIIGAQTSSEKINECEIRGEKSDLNSFSARRMIKIFDCAEVNTKTTSPQDLELWLGESFSKRF</sequence>
<evidence type="ECO:0008006" key="4">
    <source>
        <dbReference type="Google" id="ProtNLM"/>
    </source>
</evidence>
<dbReference type="Proteomes" id="UP000178272">
    <property type="component" value="Unassembled WGS sequence"/>
</dbReference>
<proteinExistence type="predicted"/>
<reference evidence="2 3" key="1">
    <citation type="journal article" date="2016" name="Nat. Commun.">
        <title>Thousands of microbial genomes shed light on interconnected biogeochemical processes in an aquifer system.</title>
        <authorList>
            <person name="Anantharaman K."/>
            <person name="Brown C.T."/>
            <person name="Hug L.A."/>
            <person name="Sharon I."/>
            <person name="Castelle C.J."/>
            <person name="Probst A.J."/>
            <person name="Thomas B.C."/>
            <person name="Singh A."/>
            <person name="Wilkins M.J."/>
            <person name="Karaoz U."/>
            <person name="Brodie E.L."/>
            <person name="Williams K.H."/>
            <person name="Hubbard S.S."/>
            <person name="Banfield J.F."/>
        </authorList>
    </citation>
    <scope>NUCLEOTIDE SEQUENCE [LARGE SCALE GENOMIC DNA]</scope>
</reference>
<evidence type="ECO:0000313" key="3">
    <source>
        <dbReference type="Proteomes" id="UP000178272"/>
    </source>
</evidence>
<keyword evidence="1" id="KW-0472">Membrane</keyword>
<gene>
    <name evidence="2" type="ORF">A3F61_02685</name>
</gene>
<protein>
    <recommendedName>
        <fullName evidence="4">LytR/CpsA/Psr regulator C-terminal domain-containing protein</fullName>
    </recommendedName>
</protein>
<keyword evidence="1" id="KW-0812">Transmembrane</keyword>